<evidence type="ECO:0000256" key="6">
    <source>
        <dbReference type="SAM" id="Phobius"/>
    </source>
</evidence>
<feature type="transmembrane region" description="Helical" evidence="6">
    <location>
        <begin position="215"/>
        <end position="234"/>
    </location>
</feature>
<feature type="transmembrane region" description="Helical" evidence="6">
    <location>
        <begin position="240"/>
        <end position="260"/>
    </location>
</feature>
<feature type="transmembrane region" description="Helical" evidence="6">
    <location>
        <begin position="95"/>
        <end position="114"/>
    </location>
</feature>
<comment type="caution">
    <text evidence="7">The sequence shown here is derived from an EMBL/GenBank/DDBJ whole genome shotgun (WGS) entry which is preliminary data.</text>
</comment>
<dbReference type="NCBIfam" id="NF038013">
    <property type="entry name" value="AceTr_1"/>
    <property type="match status" value="1"/>
</dbReference>
<dbReference type="InterPro" id="IPR000791">
    <property type="entry name" value="Gpr1/Fun34/SatP-like"/>
</dbReference>
<accession>A0A4Y9XRZ1</accession>
<keyword evidence="4 6" id="KW-1133">Transmembrane helix</keyword>
<dbReference type="Proteomes" id="UP000298390">
    <property type="component" value="Unassembled WGS sequence"/>
</dbReference>
<organism evidence="7 8">
    <name type="scientific">Rhodofomes roseus</name>
    <dbReference type="NCBI Taxonomy" id="34475"/>
    <lineage>
        <taxon>Eukaryota</taxon>
        <taxon>Fungi</taxon>
        <taxon>Dikarya</taxon>
        <taxon>Basidiomycota</taxon>
        <taxon>Agaricomycotina</taxon>
        <taxon>Agaricomycetes</taxon>
        <taxon>Polyporales</taxon>
        <taxon>Rhodofomes</taxon>
    </lineage>
</organism>
<feature type="transmembrane region" description="Helical" evidence="6">
    <location>
        <begin position="186"/>
        <end position="208"/>
    </location>
</feature>
<comment type="similarity">
    <text evidence="2">Belongs to the acetate uptake transporter (AceTr) (TC 2.A.96) family.</text>
</comment>
<proteinExistence type="inferred from homology"/>
<keyword evidence="3 6" id="KW-0812">Transmembrane</keyword>
<feature type="transmembrane region" description="Helical" evidence="6">
    <location>
        <begin position="146"/>
        <end position="166"/>
    </location>
</feature>
<comment type="subcellular location">
    <subcellularLocation>
        <location evidence="1">Membrane</location>
        <topology evidence="1">Multi-pass membrane protein</topology>
    </subcellularLocation>
</comment>
<reference evidence="7 8" key="1">
    <citation type="submission" date="2019-01" db="EMBL/GenBank/DDBJ databases">
        <title>Genome sequencing of the rare red list fungi Fomitopsis rosea.</title>
        <authorList>
            <person name="Buettner E."/>
            <person name="Kellner H."/>
        </authorList>
    </citation>
    <scope>NUCLEOTIDE SEQUENCE [LARGE SCALE GENOMIC DNA]</scope>
    <source>
        <strain evidence="7 8">DSM 105464</strain>
    </source>
</reference>
<evidence type="ECO:0000256" key="4">
    <source>
        <dbReference type="ARBA" id="ARBA00022989"/>
    </source>
</evidence>
<evidence type="ECO:0000256" key="1">
    <source>
        <dbReference type="ARBA" id="ARBA00004141"/>
    </source>
</evidence>
<dbReference type="InterPro" id="IPR051633">
    <property type="entry name" value="AceTr"/>
</dbReference>
<dbReference type="GO" id="GO:0005886">
    <property type="term" value="C:plasma membrane"/>
    <property type="evidence" value="ECO:0007669"/>
    <property type="project" value="TreeGrafter"/>
</dbReference>
<dbReference type="EMBL" id="SEKV01000911">
    <property type="protein sequence ID" value="TFY52845.1"/>
    <property type="molecule type" value="Genomic_DNA"/>
</dbReference>
<name>A0A4Y9XRZ1_9APHY</name>
<dbReference type="Pfam" id="PF01184">
    <property type="entry name" value="Gpr1_Fun34_YaaH"/>
    <property type="match status" value="1"/>
</dbReference>
<evidence type="ECO:0000313" key="8">
    <source>
        <dbReference type="Proteomes" id="UP000298390"/>
    </source>
</evidence>
<evidence type="ECO:0000256" key="5">
    <source>
        <dbReference type="ARBA" id="ARBA00023136"/>
    </source>
</evidence>
<feature type="transmembrane region" description="Helical" evidence="6">
    <location>
        <begin position="120"/>
        <end position="139"/>
    </location>
</feature>
<evidence type="ECO:0000256" key="2">
    <source>
        <dbReference type="ARBA" id="ARBA00005587"/>
    </source>
</evidence>
<evidence type="ECO:0000313" key="7">
    <source>
        <dbReference type="EMBL" id="TFY52845.1"/>
    </source>
</evidence>
<dbReference type="PANTHER" id="PTHR31123">
    <property type="entry name" value="ACCUMULATION OF DYADS PROTEIN 2-RELATED"/>
    <property type="match status" value="1"/>
</dbReference>
<keyword evidence="5 6" id="KW-0472">Membrane</keyword>
<dbReference type="AlphaFoldDB" id="A0A4Y9XRZ1"/>
<evidence type="ECO:0000256" key="3">
    <source>
        <dbReference type="ARBA" id="ARBA00022692"/>
    </source>
</evidence>
<dbReference type="STRING" id="34475.A0A4Y9XRZ1"/>
<sequence length="288" mass="30968">MRDRRPQVVALESLDRTTDDLMAQARRSRLIVGAANDLLFSTAMWERSCSPRSESRGNINYFGESLDPVPPRQLAEGQSPQPVVHQYGNPTPLGMLAYGTVFLCSSLLTLGAGGVTTPNLVLLFAMFYGGISQTLVGMWEFYLGHTFAATVFATYGGFNFSYGALYLPEIGIASAYSVGGVPTEEFTHAVGIYLAIWCLITGVFFIGALRTTAPIVWTLGMTVVSLACLSSNCFNPNPHTNIAGGAFGLAATAGAYYGALSQFYTRASTFEYIRLPPVVLAYSDPQSA</sequence>
<protein>
    <submittedName>
        <fullName evidence="7">Uncharacterized protein</fullName>
    </submittedName>
</protein>
<dbReference type="PANTHER" id="PTHR31123:SF1">
    <property type="entry name" value="ACCUMULATION OF DYADS PROTEIN 2-RELATED"/>
    <property type="match status" value="1"/>
</dbReference>
<dbReference type="GO" id="GO:0015123">
    <property type="term" value="F:acetate transmembrane transporter activity"/>
    <property type="evidence" value="ECO:0007669"/>
    <property type="project" value="TreeGrafter"/>
</dbReference>
<gene>
    <name evidence="7" type="ORF">EVJ58_g9782</name>
</gene>